<dbReference type="InterPro" id="IPR007050">
    <property type="entry name" value="HTH_bacterioopsin"/>
</dbReference>
<name>A0A1H0AIE1_9EURY</name>
<dbReference type="Pfam" id="PF15915">
    <property type="entry name" value="BAT"/>
    <property type="match status" value="1"/>
</dbReference>
<keyword evidence="2" id="KW-0804">Transcription</keyword>
<dbReference type="PANTHER" id="PTHR34236:SF1">
    <property type="entry name" value="DIMETHYL SULFOXIDE REDUCTASE TRANSCRIPTIONAL ACTIVATOR"/>
    <property type="match status" value="1"/>
</dbReference>
<dbReference type="STRING" id="996166.SAMN05192554_12738"/>
<dbReference type="PANTHER" id="PTHR34236">
    <property type="entry name" value="DIMETHYL SULFOXIDE REDUCTASE TRANSCRIPTIONAL ACTIVATOR"/>
    <property type="match status" value="1"/>
</dbReference>
<dbReference type="SUPFAM" id="SSF88659">
    <property type="entry name" value="Sigma3 and sigma4 domains of RNA polymerase sigma factors"/>
    <property type="match status" value="1"/>
</dbReference>
<evidence type="ECO:0000256" key="1">
    <source>
        <dbReference type="ARBA" id="ARBA00023015"/>
    </source>
</evidence>
<keyword evidence="6" id="KW-1185">Reference proteome</keyword>
<evidence type="ECO:0000313" key="5">
    <source>
        <dbReference type="EMBL" id="SDN33378.1"/>
    </source>
</evidence>
<evidence type="ECO:0000259" key="3">
    <source>
        <dbReference type="Pfam" id="PF04967"/>
    </source>
</evidence>
<dbReference type="EMBL" id="FNIA01000027">
    <property type="protein sequence ID" value="SDN33378.1"/>
    <property type="molecule type" value="Genomic_DNA"/>
</dbReference>
<dbReference type="Pfam" id="PF04967">
    <property type="entry name" value="HTH_10"/>
    <property type="match status" value="1"/>
</dbReference>
<organism evidence="5 6">
    <name type="scientific">Haloarchaeobius iranensis</name>
    <dbReference type="NCBI Taxonomy" id="996166"/>
    <lineage>
        <taxon>Archaea</taxon>
        <taxon>Methanobacteriati</taxon>
        <taxon>Methanobacteriota</taxon>
        <taxon>Stenosarchaea group</taxon>
        <taxon>Halobacteria</taxon>
        <taxon>Halobacteriales</taxon>
        <taxon>Halorubellaceae</taxon>
        <taxon>Haloarchaeobius</taxon>
    </lineage>
</organism>
<dbReference type="Proteomes" id="UP000199370">
    <property type="component" value="Unassembled WGS sequence"/>
</dbReference>
<reference evidence="5 6" key="1">
    <citation type="submission" date="2016-10" db="EMBL/GenBank/DDBJ databases">
        <authorList>
            <person name="de Groot N.N."/>
        </authorList>
    </citation>
    <scope>NUCLEOTIDE SEQUENCE [LARGE SCALE GENOMIC DNA]</scope>
    <source>
        <strain evidence="6">EB21,IBRC-M 10013,KCTC 4048</strain>
    </source>
</reference>
<dbReference type="OrthoDB" id="156233at2157"/>
<dbReference type="RefSeq" id="WP_089735959.1">
    <property type="nucleotide sequence ID" value="NZ_FNIA01000027.1"/>
</dbReference>
<dbReference type="InterPro" id="IPR013324">
    <property type="entry name" value="RNA_pol_sigma_r3/r4-like"/>
</dbReference>
<sequence>MASPPDPSAMETVAEVRLSHDRFVLGSTIATHRDLTIQLTAQAPTSEGDWLLFLTATGDGAGRLAEALDDDPTVADPRRLTETEDHCVYRVRTVAGLRVAGVLGDLGFRVLDVTSDDGDWCYRIQGPDRSALTAFFEHCQSVGIDLDLERIYRVPGADGPAPRSLTDGQTEALRLANEGGYFAVPREMTLGDLADELDISRQAASERLRRAVGSLLEETF</sequence>
<feature type="domain" description="Bacterioopsin transcriptional activator GAF and HTH associated" evidence="4">
    <location>
        <begin position="13"/>
        <end position="149"/>
    </location>
</feature>
<gene>
    <name evidence="5" type="ORF">SAMN05192554_12738</name>
</gene>
<evidence type="ECO:0000259" key="4">
    <source>
        <dbReference type="Pfam" id="PF15915"/>
    </source>
</evidence>
<evidence type="ECO:0000256" key="2">
    <source>
        <dbReference type="ARBA" id="ARBA00023163"/>
    </source>
</evidence>
<dbReference type="AlphaFoldDB" id="A0A1H0AIE1"/>
<accession>A0A1H0AIE1</accession>
<proteinExistence type="predicted"/>
<evidence type="ECO:0000313" key="6">
    <source>
        <dbReference type="Proteomes" id="UP000199370"/>
    </source>
</evidence>
<keyword evidence="1" id="KW-0805">Transcription regulation</keyword>
<dbReference type="InterPro" id="IPR031803">
    <property type="entry name" value="BAT_GAF/HTH-assoc"/>
</dbReference>
<feature type="domain" description="HTH bat-type" evidence="3">
    <location>
        <begin position="165"/>
        <end position="216"/>
    </location>
</feature>
<protein>
    <submittedName>
        <fullName evidence="5">Predicted DNA binding protein, contains HTH domain</fullName>
    </submittedName>
</protein>